<dbReference type="Gene3D" id="1.10.510.10">
    <property type="entry name" value="Transferase(Phosphotransferase) domain 1"/>
    <property type="match status" value="1"/>
</dbReference>
<dbReference type="Gene3D" id="2.10.25.10">
    <property type="entry name" value="Laminin"/>
    <property type="match status" value="1"/>
</dbReference>
<dbReference type="GO" id="GO:0004674">
    <property type="term" value="F:protein serine/threonine kinase activity"/>
    <property type="evidence" value="ECO:0007669"/>
    <property type="project" value="UniProtKB-KW"/>
</dbReference>
<keyword evidence="11" id="KW-0325">Glycoprotein</keyword>
<dbReference type="InterPro" id="IPR008271">
    <property type="entry name" value="Ser/Thr_kinase_AS"/>
</dbReference>
<evidence type="ECO:0000256" key="8">
    <source>
        <dbReference type="ARBA" id="ARBA00022840"/>
    </source>
</evidence>
<evidence type="ECO:0000256" key="6">
    <source>
        <dbReference type="ARBA" id="ARBA00022741"/>
    </source>
</evidence>
<evidence type="ECO:0000256" key="5">
    <source>
        <dbReference type="ARBA" id="ARBA00022729"/>
    </source>
</evidence>
<keyword evidence="8 12" id="KW-0067">ATP-binding</keyword>
<evidence type="ECO:0000256" key="10">
    <source>
        <dbReference type="ARBA" id="ARBA00023136"/>
    </source>
</evidence>
<evidence type="ECO:0000256" key="7">
    <source>
        <dbReference type="ARBA" id="ARBA00022777"/>
    </source>
</evidence>
<dbReference type="EMBL" id="JAUIZM010000001">
    <property type="protein sequence ID" value="KAK1405720.1"/>
    <property type="molecule type" value="Genomic_DNA"/>
</dbReference>
<dbReference type="FunFam" id="1.10.510.10:FF:000161">
    <property type="entry name" value="Wall-associated receptor kinase-like 20"/>
    <property type="match status" value="1"/>
</dbReference>
<dbReference type="InterPro" id="IPR017441">
    <property type="entry name" value="Protein_kinase_ATP_BS"/>
</dbReference>
<keyword evidence="3" id="KW-0808">Transferase</keyword>
<dbReference type="SUPFAM" id="SSF56112">
    <property type="entry name" value="Protein kinase-like (PK-like)"/>
    <property type="match status" value="1"/>
</dbReference>
<comment type="caution">
    <text evidence="15">The sequence shown here is derived from an EMBL/GenBank/DDBJ whole genome shotgun (WGS) entry which is preliminary data.</text>
</comment>
<feature type="domain" description="Protein kinase" evidence="14">
    <location>
        <begin position="211"/>
        <end position="487"/>
    </location>
</feature>
<dbReference type="InterPro" id="IPR011009">
    <property type="entry name" value="Kinase-like_dom_sf"/>
</dbReference>
<dbReference type="AlphaFoldDB" id="A0AAD8N8H6"/>
<gene>
    <name evidence="15" type="ORF">POM88_005325</name>
</gene>
<dbReference type="PROSITE" id="PS00108">
    <property type="entry name" value="PROTEIN_KINASE_ST"/>
    <property type="match status" value="1"/>
</dbReference>
<reference evidence="15" key="2">
    <citation type="submission" date="2023-05" db="EMBL/GenBank/DDBJ databases">
        <authorList>
            <person name="Schelkunov M.I."/>
        </authorList>
    </citation>
    <scope>NUCLEOTIDE SEQUENCE</scope>
    <source>
        <strain evidence="15">Hsosn_3</strain>
        <tissue evidence="15">Leaf</tissue>
    </source>
</reference>
<evidence type="ECO:0000256" key="4">
    <source>
        <dbReference type="ARBA" id="ARBA00022692"/>
    </source>
</evidence>
<organism evidence="15 16">
    <name type="scientific">Heracleum sosnowskyi</name>
    <dbReference type="NCBI Taxonomy" id="360622"/>
    <lineage>
        <taxon>Eukaryota</taxon>
        <taxon>Viridiplantae</taxon>
        <taxon>Streptophyta</taxon>
        <taxon>Embryophyta</taxon>
        <taxon>Tracheophyta</taxon>
        <taxon>Spermatophyta</taxon>
        <taxon>Magnoliopsida</taxon>
        <taxon>eudicotyledons</taxon>
        <taxon>Gunneridae</taxon>
        <taxon>Pentapetalae</taxon>
        <taxon>asterids</taxon>
        <taxon>campanulids</taxon>
        <taxon>Apiales</taxon>
        <taxon>Apiaceae</taxon>
        <taxon>Apioideae</taxon>
        <taxon>apioid superclade</taxon>
        <taxon>Tordylieae</taxon>
        <taxon>Tordyliinae</taxon>
        <taxon>Heracleum</taxon>
    </lineage>
</organism>
<keyword evidence="5" id="KW-0732">Signal</keyword>
<comment type="subcellular location">
    <subcellularLocation>
        <location evidence="1">Membrane</location>
        <topology evidence="1">Single-pass membrane protein</topology>
    </subcellularLocation>
</comment>
<keyword evidence="15" id="KW-0675">Receptor</keyword>
<evidence type="ECO:0000256" key="2">
    <source>
        <dbReference type="ARBA" id="ARBA00022527"/>
    </source>
</evidence>
<evidence type="ECO:0000259" key="14">
    <source>
        <dbReference type="PROSITE" id="PS50011"/>
    </source>
</evidence>
<evidence type="ECO:0000256" key="3">
    <source>
        <dbReference type="ARBA" id="ARBA00022679"/>
    </source>
</evidence>
<keyword evidence="4 13" id="KW-0812">Transmembrane</keyword>
<evidence type="ECO:0000313" key="16">
    <source>
        <dbReference type="Proteomes" id="UP001237642"/>
    </source>
</evidence>
<evidence type="ECO:0000313" key="15">
    <source>
        <dbReference type="EMBL" id="KAK1405720.1"/>
    </source>
</evidence>
<evidence type="ECO:0000256" key="13">
    <source>
        <dbReference type="SAM" id="Phobius"/>
    </source>
</evidence>
<dbReference type="PROSITE" id="PS50011">
    <property type="entry name" value="PROTEIN_KINASE_DOM"/>
    <property type="match status" value="1"/>
</dbReference>
<feature type="binding site" evidence="12">
    <location>
        <position position="239"/>
    </location>
    <ligand>
        <name>ATP</name>
        <dbReference type="ChEBI" id="CHEBI:30616"/>
    </ligand>
</feature>
<name>A0AAD8N8H6_9APIA</name>
<feature type="transmembrane region" description="Helical" evidence="13">
    <location>
        <begin position="148"/>
        <end position="172"/>
    </location>
</feature>
<keyword evidence="6 12" id="KW-0547">Nucleotide-binding</keyword>
<evidence type="ECO:0000256" key="9">
    <source>
        <dbReference type="ARBA" id="ARBA00022989"/>
    </source>
</evidence>
<keyword evidence="10 13" id="KW-0472">Membrane</keyword>
<protein>
    <submittedName>
        <fullName evidence="15">Wall-associated receptor kinase-like 14</fullName>
    </submittedName>
</protein>
<keyword evidence="16" id="KW-1185">Reference proteome</keyword>
<dbReference type="SMART" id="SM00220">
    <property type="entry name" value="S_TKc"/>
    <property type="match status" value="1"/>
</dbReference>
<dbReference type="Pfam" id="PF00069">
    <property type="entry name" value="Pkinase"/>
    <property type="match status" value="1"/>
</dbReference>
<reference evidence="15" key="1">
    <citation type="submission" date="2023-02" db="EMBL/GenBank/DDBJ databases">
        <title>Genome of toxic invasive species Heracleum sosnowskyi carries increased number of genes despite the absence of recent whole-genome duplications.</title>
        <authorList>
            <person name="Schelkunov M."/>
            <person name="Shtratnikova V."/>
            <person name="Makarenko M."/>
            <person name="Klepikova A."/>
            <person name="Omelchenko D."/>
            <person name="Novikova G."/>
            <person name="Obukhova E."/>
            <person name="Bogdanov V."/>
            <person name="Penin A."/>
            <person name="Logacheva M."/>
        </authorList>
    </citation>
    <scope>NUCLEOTIDE SEQUENCE</scope>
    <source>
        <strain evidence="15">Hsosn_3</strain>
        <tissue evidence="15">Leaf</tissue>
    </source>
</reference>
<dbReference type="PANTHER" id="PTHR46008:SF62">
    <property type="entry name" value="PROTEIN KINASE DOMAIN-CONTAINING PROTEIN"/>
    <property type="match status" value="1"/>
</dbReference>
<dbReference type="Proteomes" id="UP001237642">
    <property type="component" value="Unassembled WGS sequence"/>
</dbReference>
<dbReference type="GO" id="GO:0005524">
    <property type="term" value="F:ATP binding"/>
    <property type="evidence" value="ECO:0007669"/>
    <property type="project" value="UniProtKB-UniRule"/>
</dbReference>
<keyword evidence="7 15" id="KW-0418">Kinase</keyword>
<sequence>MVKTSLEMLECDTSSNKSNSTIDHNNNTISCYSEQSESEYINYENVMRTSCQTLVTAISSEIFGNSSEVSLDVQVVQLGWWLQGSCHCSDHATCTSVTSPVDGMAGYRCSCNAGYAGDGFPGGLGCRKESGCNASKYLSGHCGGTARIGILIGGVAAGALFMVSFGLLCCFLRRRASLINGKRRNSKLFETKGISIQVYPYKMIEKATHSFSDKHRLGIGAYGTVYSGKLNNADLVAIKRMKHRADNTDNIEQVMNEIKLLSSVNHPNLVRLLGCSIERGEQILVYEYMPNGTLFQHLHGDRGSGLLWRIRLTIASETAQAIAYLHSVKPPIYHRDIKSSNILLDNEYKTKVADFGLSRLGMTESSHISTAPQGTPGYLDPQYHQNFHLSDRSDVYSFGVVLVEIITALKAVDFTREQNEVNLASFAIDRIGTGRLVEIIDPLIVQDMDDFTILSLHKVAELAFTCLAFHSDMRPSMTEVASELQQLSSISNYASIEENTTFSLGKASYNSSEVQRCKSLRGKSCLGV</sequence>
<dbReference type="GO" id="GO:0005886">
    <property type="term" value="C:plasma membrane"/>
    <property type="evidence" value="ECO:0007669"/>
    <property type="project" value="UniProtKB-ARBA"/>
</dbReference>
<dbReference type="Gene3D" id="3.30.200.20">
    <property type="entry name" value="Phosphorylase Kinase, domain 1"/>
    <property type="match status" value="1"/>
</dbReference>
<evidence type="ECO:0000256" key="11">
    <source>
        <dbReference type="ARBA" id="ARBA00023180"/>
    </source>
</evidence>
<dbReference type="InterPro" id="IPR000719">
    <property type="entry name" value="Prot_kinase_dom"/>
</dbReference>
<keyword evidence="9 13" id="KW-1133">Transmembrane helix</keyword>
<keyword evidence="2" id="KW-0723">Serine/threonine-protein kinase</keyword>
<dbReference type="PROSITE" id="PS00107">
    <property type="entry name" value="PROTEIN_KINASE_ATP"/>
    <property type="match status" value="1"/>
</dbReference>
<dbReference type="PANTHER" id="PTHR46008">
    <property type="entry name" value="LEAF RUST 10 DISEASE-RESISTANCE LOCUS RECEPTOR-LIKE PROTEIN KINASE-LIKE 1.4"/>
    <property type="match status" value="1"/>
</dbReference>
<evidence type="ECO:0000256" key="1">
    <source>
        <dbReference type="ARBA" id="ARBA00004167"/>
    </source>
</evidence>
<proteinExistence type="predicted"/>
<accession>A0AAD8N8H6</accession>
<evidence type="ECO:0000256" key="12">
    <source>
        <dbReference type="PROSITE-ProRule" id="PRU10141"/>
    </source>
</evidence>